<dbReference type="Proteomes" id="UP000467841">
    <property type="component" value="Unassembled WGS sequence"/>
</dbReference>
<dbReference type="SMART" id="SM00579">
    <property type="entry name" value="FBD"/>
    <property type="match status" value="1"/>
</dbReference>
<proteinExistence type="predicted"/>
<dbReference type="SUPFAM" id="SSF81383">
    <property type="entry name" value="F-box domain"/>
    <property type="match status" value="1"/>
</dbReference>
<feature type="domain" description="FBD" evidence="1">
    <location>
        <begin position="360"/>
        <end position="438"/>
    </location>
</feature>
<dbReference type="InterPro" id="IPR055411">
    <property type="entry name" value="LRR_FXL15/At3g58940/PEG3-like"/>
</dbReference>
<reference evidence="2" key="1">
    <citation type="submission" date="2020-01" db="EMBL/GenBank/DDBJ databases">
        <authorList>
            <person name="Mishra B."/>
        </authorList>
    </citation>
    <scope>NUCLEOTIDE SEQUENCE [LARGE SCALE GENOMIC DNA]</scope>
</reference>
<dbReference type="OrthoDB" id="594804at2759"/>
<sequence length="439" mass="50275">MEQCDESLRKRVVVKEDRISDLSETLLLQILSCLPTKAVVATSVLSKRWRSLWKVVPRLQFECYNHQNIHKFSENVGRCLLLHKAPVLESLHLKLSRSCCAIDLGLWAGIAFSRHLREFVLDLFFGPNVQFLRSLFRFSDTLETLKLKNSVLSDVPPGFCMKSLRTLHLHCVGFSDNESFRNFISGCPNLENLVMRRGKHENVLTFVIVSTSLKRLSIKDDTGVVKNGGYEINAPSLMYLEIRGISPCERCSIVDSPKLVEANISNVSPIMNGNLVGSLNSAKRLSLELPSEILFPTGDIFNQLVYLEICTCKGKWWNLLTFMLDFSPKLQVLKFIDQSQRFDKDCVVGGKWNQPDVVPECLLSHLEKLEWELFNWDREEEIEVATYILTYARRLKSATFSTRPIQYKELSKLEERYTKLMDLDGVVRASNSCHLVFAE</sequence>
<dbReference type="AlphaFoldDB" id="A0A6D2HX24"/>
<dbReference type="InterPro" id="IPR006566">
    <property type="entry name" value="FBD"/>
</dbReference>
<organism evidence="2 3">
    <name type="scientific">Microthlaspi erraticum</name>
    <dbReference type="NCBI Taxonomy" id="1685480"/>
    <lineage>
        <taxon>Eukaryota</taxon>
        <taxon>Viridiplantae</taxon>
        <taxon>Streptophyta</taxon>
        <taxon>Embryophyta</taxon>
        <taxon>Tracheophyta</taxon>
        <taxon>Spermatophyta</taxon>
        <taxon>Magnoliopsida</taxon>
        <taxon>eudicotyledons</taxon>
        <taxon>Gunneridae</taxon>
        <taxon>Pentapetalae</taxon>
        <taxon>rosids</taxon>
        <taxon>malvids</taxon>
        <taxon>Brassicales</taxon>
        <taxon>Brassicaceae</taxon>
        <taxon>Coluteocarpeae</taxon>
        <taxon>Microthlaspi</taxon>
    </lineage>
</organism>
<dbReference type="Pfam" id="PF24758">
    <property type="entry name" value="LRR_At5g56370"/>
    <property type="match status" value="1"/>
</dbReference>
<comment type="caution">
    <text evidence="2">The sequence shown here is derived from an EMBL/GenBank/DDBJ whole genome shotgun (WGS) entry which is preliminary data.</text>
</comment>
<keyword evidence="3" id="KW-1185">Reference proteome</keyword>
<protein>
    <recommendedName>
        <fullName evidence="1">FBD domain-containing protein</fullName>
    </recommendedName>
</protein>
<dbReference type="Pfam" id="PF00646">
    <property type="entry name" value="F-box"/>
    <property type="match status" value="1"/>
</dbReference>
<dbReference type="PANTHER" id="PTHR31900">
    <property type="entry name" value="F-BOX/RNI SUPERFAMILY PROTEIN-RELATED"/>
    <property type="match status" value="1"/>
</dbReference>
<evidence type="ECO:0000259" key="1">
    <source>
        <dbReference type="SMART" id="SM00579"/>
    </source>
</evidence>
<dbReference type="Gene3D" id="1.20.1280.50">
    <property type="match status" value="1"/>
</dbReference>
<name>A0A6D2HX24_9BRAS</name>
<dbReference type="EMBL" id="CACVBM020000444">
    <property type="protein sequence ID" value="CAA7019183.1"/>
    <property type="molecule type" value="Genomic_DNA"/>
</dbReference>
<dbReference type="SUPFAM" id="SSF52058">
    <property type="entry name" value="L domain-like"/>
    <property type="match status" value="1"/>
</dbReference>
<dbReference type="Pfam" id="PF08387">
    <property type="entry name" value="FBD"/>
    <property type="match status" value="1"/>
</dbReference>
<dbReference type="Gene3D" id="3.80.10.10">
    <property type="entry name" value="Ribonuclease Inhibitor"/>
    <property type="match status" value="1"/>
</dbReference>
<evidence type="ECO:0000313" key="3">
    <source>
        <dbReference type="Proteomes" id="UP000467841"/>
    </source>
</evidence>
<dbReference type="PANTHER" id="PTHR31900:SF34">
    <property type="entry name" value="EMB|CAB62440.1-RELATED"/>
    <property type="match status" value="1"/>
</dbReference>
<dbReference type="InterPro" id="IPR036047">
    <property type="entry name" value="F-box-like_dom_sf"/>
</dbReference>
<dbReference type="CDD" id="cd22160">
    <property type="entry name" value="F-box_AtFBL13-like"/>
    <property type="match status" value="1"/>
</dbReference>
<dbReference type="InterPro" id="IPR001810">
    <property type="entry name" value="F-box_dom"/>
</dbReference>
<dbReference type="InterPro" id="IPR050232">
    <property type="entry name" value="FBL13/AtMIF1-like"/>
</dbReference>
<accession>A0A6D2HX24</accession>
<evidence type="ECO:0000313" key="2">
    <source>
        <dbReference type="EMBL" id="CAA7019183.1"/>
    </source>
</evidence>
<dbReference type="InterPro" id="IPR053781">
    <property type="entry name" value="F-box_AtFBL13-like"/>
</dbReference>
<gene>
    <name evidence="2" type="ORF">MERR_LOCUS6418</name>
</gene>
<dbReference type="InterPro" id="IPR032675">
    <property type="entry name" value="LRR_dom_sf"/>
</dbReference>